<feature type="domain" description="DUF4010" evidence="3">
    <location>
        <begin position="181"/>
        <end position="388"/>
    </location>
</feature>
<dbReference type="EMBL" id="PSNW01000009">
    <property type="protein sequence ID" value="PPE72969.1"/>
    <property type="molecule type" value="Genomic_DNA"/>
</dbReference>
<evidence type="ECO:0000313" key="5">
    <source>
        <dbReference type="Proteomes" id="UP000238220"/>
    </source>
</evidence>
<feature type="transmembrane region" description="Helical" evidence="1">
    <location>
        <begin position="6"/>
        <end position="24"/>
    </location>
</feature>
<name>A0A2S5TD89_9GAMM</name>
<feature type="transmembrane region" description="Helical" evidence="1">
    <location>
        <begin position="235"/>
        <end position="259"/>
    </location>
</feature>
<feature type="transmembrane region" description="Helical" evidence="1">
    <location>
        <begin position="174"/>
        <end position="193"/>
    </location>
</feature>
<dbReference type="Pfam" id="PF02308">
    <property type="entry name" value="MgtC"/>
    <property type="match status" value="1"/>
</dbReference>
<evidence type="ECO:0000313" key="4">
    <source>
        <dbReference type="EMBL" id="PPE72969.1"/>
    </source>
</evidence>
<proteinExistence type="predicted"/>
<feature type="transmembrane region" description="Helical" evidence="1">
    <location>
        <begin position="60"/>
        <end position="77"/>
    </location>
</feature>
<feature type="transmembrane region" description="Helical" evidence="1">
    <location>
        <begin position="205"/>
        <end position="223"/>
    </location>
</feature>
<dbReference type="PANTHER" id="PTHR39084:SF1">
    <property type="entry name" value="DUF4010 DOMAIN-CONTAINING PROTEIN"/>
    <property type="match status" value="1"/>
</dbReference>
<evidence type="ECO:0000259" key="2">
    <source>
        <dbReference type="Pfam" id="PF02308"/>
    </source>
</evidence>
<feature type="domain" description="MgtC/SapB/SrpB/YhiD N-terminal" evidence="2">
    <location>
        <begin position="15"/>
        <end position="132"/>
    </location>
</feature>
<evidence type="ECO:0000256" key="1">
    <source>
        <dbReference type="SAM" id="Phobius"/>
    </source>
</evidence>
<feature type="transmembrane region" description="Helical" evidence="1">
    <location>
        <begin position="306"/>
        <end position="325"/>
    </location>
</feature>
<feature type="transmembrane region" description="Helical" evidence="1">
    <location>
        <begin position="265"/>
        <end position="285"/>
    </location>
</feature>
<feature type="transmembrane region" description="Helical" evidence="1">
    <location>
        <begin position="145"/>
        <end position="162"/>
    </location>
</feature>
<feature type="transmembrane region" description="Helical" evidence="1">
    <location>
        <begin position="331"/>
        <end position="353"/>
    </location>
</feature>
<dbReference type="PANTHER" id="PTHR39084">
    <property type="entry name" value="MEMBRANE PROTEIN-RELATED"/>
    <property type="match status" value="1"/>
</dbReference>
<dbReference type="RefSeq" id="WP_104231413.1">
    <property type="nucleotide sequence ID" value="NZ_PSNW01000009.1"/>
</dbReference>
<comment type="caution">
    <text evidence="4">The sequence shown here is derived from an EMBL/GenBank/DDBJ whole genome shotgun (WGS) entry which is preliminary data.</text>
</comment>
<keyword evidence="1" id="KW-0472">Membrane</keyword>
<gene>
    <name evidence="4" type="ORF">C3942_16260</name>
</gene>
<dbReference type="Proteomes" id="UP000238220">
    <property type="component" value="Unassembled WGS sequence"/>
</dbReference>
<dbReference type="Pfam" id="PF13194">
    <property type="entry name" value="DUF4010"/>
    <property type="match status" value="1"/>
</dbReference>
<dbReference type="AlphaFoldDB" id="A0A2S5TD89"/>
<keyword evidence="1" id="KW-1133">Transmembrane helix</keyword>
<keyword evidence="5" id="KW-1185">Reference proteome</keyword>
<feature type="transmembrane region" description="Helical" evidence="1">
    <location>
        <begin position="36"/>
        <end position="54"/>
    </location>
</feature>
<dbReference type="InterPro" id="IPR025105">
    <property type="entry name" value="DUF4010"/>
</dbReference>
<reference evidence="4 5" key="1">
    <citation type="submission" date="2018-02" db="EMBL/GenBank/DDBJ databases">
        <title>Genome sequencing of Solimonas sp. HR-BB.</title>
        <authorList>
            <person name="Lee Y."/>
            <person name="Jeon C.O."/>
        </authorList>
    </citation>
    <scope>NUCLEOTIDE SEQUENCE [LARGE SCALE GENOMIC DNA]</scope>
    <source>
        <strain evidence="4 5">HR-BB</strain>
    </source>
</reference>
<feature type="transmembrane region" description="Helical" evidence="1">
    <location>
        <begin position="365"/>
        <end position="388"/>
    </location>
</feature>
<evidence type="ECO:0000259" key="3">
    <source>
        <dbReference type="Pfam" id="PF13194"/>
    </source>
</evidence>
<feature type="transmembrane region" description="Helical" evidence="1">
    <location>
        <begin position="394"/>
        <end position="414"/>
    </location>
</feature>
<dbReference type="OrthoDB" id="9813718at2"/>
<keyword evidence="1" id="KW-0812">Transmembrane</keyword>
<organism evidence="4 5">
    <name type="scientific">Solimonas fluminis</name>
    <dbReference type="NCBI Taxonomy" id="2086571"/>
    <lineage>
        <taxon>Bacteria</taxon>
        <taxon>Pseudomonadati</taxon>
        <taxon>Pseudomonadota</taxon>
        <taxon>Gammaproteobacteria</taxon>
        <taxon>Nevskiales</taxon>
        <taxon>Nevskiaceae</taxon>
        <taxon>Solimonas</taxon>
    </lineage>
</organism>
<feature type="transmembrane region" description="Helical" evidence="1">
    <location>
        <begin position="89"/>
        <end position="110"/>
    </location>
</feature>
<sequence>MELSVQELQAAPVFLISLGIGLLMGLERERKPDARAGLRTFGLTGLAGALSGLLTQASGSAWLIPAMVLGLVLTMVFSPHEKGDENDPATTTTVALLLCFGLGVLAWYGYPQLAVALALAATSLLYFKTELHGVINRLTPRDLRSFLQFAIVAFIVLPVLPDRDYGPYGALNPYRIWLMVVLISGLGLVSYAVLRVVGQEKGTPLLGILGGLVSSTATTLAFSRHMKSQPALQPVALFVILLANLVVLLRLAIIAVAVTPKILPALLPVLGLGAAAGLVLAWRSWRALGADQAPELEMKNPSEMRTALAFAAFYAAVLLAVAWLNDIAGTGGVYLAAALSGLTDVDAISLSTLNLFEHGGIEAAAVVRVIALAYVVNLAFKFSLVWSIAGRGQAVKLAPSFGAVLVGLVLGLALT</sequence>
<accession>A0A2S5TD89</accession>
<dbReference type="InterPro" id="IPR049177">
    <property type="entry name" value="MgtC_SapB_SrpB_YhiD_N"/>
</dbReference>
<protein>
    <submittedName>
        <fullName evidence="4">Magnesium transporter MgtC</fullName>
    </submittedName>
</protein>